<evidence type="ECO:0000256" key="8">
    <source>
        <dbReference type="ARBA" id="ARBA00022729"/>
    </source>
</evidence>
<feature type="region of interest" description="Disordered" evidence="18">
    <location>
        <begin position="1395"/>
        <end position="1424"/>
    </location>
</feature>
<keyword evidence="5" id="KW-0433">Leucine-rich repeat</keyword>
<feature type="binding site" evidence="17">
    <location>
        <position position="1106"/>
    </location>
    <ligand>
        <name>ATP</name>
        <dbReference type="ChEBI" id="CHEBI:30616"/>
    </ligand>
</feature>
<comment type="similarity">
    <text evidence="3">Belongs to the protein kinase superfamily. Ser/Thr protein kinase family.</text>
</comment>
<dbReference type="Gene3D" id="3.80.10.10">
    <property type="entry name" value="Ribonuclease Inhibitor"/>
    <property type="match status" value="2"/>
</dbReference>
<feature type="transmembrane region" description="Helical" evidence="19">
    <location>
        <begin position="975"/>
        <end position="998"/>
    </location>
</feature>
<evidence type="ECO:0000256" key="14">
    <source>
        <dbReference type="ARBA" id="ARBA00023136"/>
    </source>
</evidence>
<gene>
    <name evidence="21" type="ORF">V6N12_041502</name>
</gene>
<evidence type="ECO:0000256" key="13">
    <source>
        <dbReference type="ARBA" id="ARBA00022989"/>
    </source>
</evidence>
<evidence type="ECO:0000256" key="15">
    <source>
        <dbReference type="ARBA" id="ARBA00023170"/>
    </source>
</evidence>
<dbReference type="SUPFAM" id="SSF52058">
    <property type="entry name" value="L domain-like"/>
    <property type="match status" value="2"/>
</dbReference>
<protein>
    <recommendedName>
        <fullName evidence="20">Protein kinase domain-containing protein</fullName>
    </recommendedName>
</protein>
<dbReference type="Pfam" id="PF08263">
    <property type="entry name" value="LRRNT_2"/>
    <property type="match status" value="2"/>
</dbReference>
<keyword evidence="7 19" id="KW-0812">Transmembrane</keyword>
<evidence type="ECO:0000256" key="1">
    <source>
        <dbReference type="ARBA" id="ARBA00004141"/>
    </source>
</evidence>
<keyword evidence="9" id="KW-0677">Repeat</keyword>
<sequence>MEATVVAVEEQSSPSNRRLVKESMAKIRVKVVEFPGKMKKVAQDDPRRIVHSVKVGIAITLVSLFYYFDPLYVGFGNSAMWALLTVVFVFESSVGATLGKGLNRGLATFLAGTLGFGAHHLASLPGDKFQPILLGIFVFILGKNSTMEPALATFECLKSESGLKFAATTVSFLRFFPRMKARYDYGLLIFILTFCMISVSGYRDEKVLEMAHKRVSTILIGGFTALFVCIFIFPVWAGDDLHNLAANHLEKLATFLQGFGDEYFTKPSESESNKASLQGYKSILNSKQSEESLVNSARWEPRHGRFKYRHPWKQYLKIGSLTRQCAYRVEALNGCLYSDASPETCGKFQETCTELCSELGKAMKELASAIKTMSPPSSHRAHVARAKDAAGNLNSLLKTGLHKDVDTVEILAVATVASLLLDVLACTEKISASIHELASLAHFKDGKPDSDKQKQVHQSSNSTDLNHLVITITYGTTDPNDLKILNDFKQGLGNPELLKWPETGDDPCGHPPWPHVFCSGDRVAQIQVQNLGLKGPLPQNLNQLPKLFNLGLQKNHFNGKLPTFSGLSELEFAYLDNNEFDTIPADFFDGLSSVRVLALDYNPFNKTTGWSIPKELANSAQLTNLSLVNCNVVGPLPEFLGKLPSLAALKLSYNRLSGEIPASFGESLMQILWLNDQDGEGMTGTIDVVANMVSLKQLWLHGNQFSGTIPENIGNLTSLKDLNLNRNQLVGLIPESLADLELDHLVLNNNHLMGPIPKLKAGNFSYVSNSFCQSKPGFSCAPEVNALLDFLSGMNYPMNLVSQWSGNEPCADPWVGLSCNQNFHVSIINLPRHNLSGTLSPSLAKLESLMEIRLGGNNIHGIVPENFTELGTLRTLDLSENNLEPPLPKFRDSVKIIIEGNPLLIGNHTREPPSPARTNSPATEDSPPRDQSGGKRSLPPSRTPSPNADTKINSSTATAKQGETQSNGFQRFKQVIVAGIAAIAIMVLLVVLFSIFFCKKRKGASEAPSSIVVHSKDPLDPKNIVKVAVSNNTSGRLFSKTATSSRSSHSGATQKSHVLESANLVISVQVLRKGTNDFAKENELGRGGFGTVYKGVLEDGTQLAVKRMEAGIINNKALDEFQSEIAVLSKVRHRHLVSLLGYSIEGNERLLVYEFMSQGALSKHLFHWKSLKLEPLSWRRRLSIALDVSRGMEYLHNLARQTFIHRDLKSSNILLDDDFRAKVSDFGLVKLAPDGEKSMTTRLAGTFGYLAPEYAVMGKISTKVDVFSYGVVLMELVTGLTALDEGRSEETRYLAEWFWRIKSNKDKLMAAIDPALEVTEETYESIAAIAELAGHCTVRDPYHRPDMSHAVNVLAPLVEKWKPVDDESECYSGIDYSQPLPQMLKGWQAAESQGQSYTSLDDSKGSIPTKPVGFADSFTSIDGR</sequence>
<dbReference type="InterPro" id="IPR017441">
    <property type="entry name" value="Protein_kinase_ATP_BS"/>
</dbReference>
<dbReference type="Gene3D" id="3.30.200.20">
    <property type="entry name" value="Phosphorylase Kinase, domain 1"/>
    <property type="match status" value="1"/>
</dbReference>
<evidence type="ECO:0000256" key="19">
    <source>
        <dbReference type="SAM" id="Phobius"/>
    </source>
</evidence>
<keyword evidence="10 17" id="KW-0547">Nucleotide-binding</keyword>
<reference evidence="21 22" key="1">
    <citation type="journal article" date="2024" name="G3 (Bethesda)">
        <title>Genome assembly of Hibiscus sabdariffa L. provides insights into metabolisms of medicinal natural products.</title>
        <authorList>
            <person name="Kim T."/>
        </authorList>
    </citation>
    <scope>NUCLEOTIDE SEQUENCE [LARGE SCALE GENOMIC DNA]</scope>
    <source>
        <strain evidence="21">TK-2024</strain>
        <tissue evidence="21">Old leaves</tissue>
    </source>
</reference>
<keyword evidence="13 19" id="KW-1133">Transmembrane helix</keyword>
<dbReference type="PROSITE" id="PS00107">
    <property type="entry name" value="PROTEIN_KINASE_ATP"/>
    <property type="match status" value="1"/>
</dbReference>
<dbReference type="Pfam" id="PF07714">
    <property type="entry name" value="PK_Tyr_Ser-Thr"/>
    <property type="match status" value="1"/>
</dbReference>
<feature type="transmembrane region" description="Helical" evidence="19">
    <location>
        <begin position="49"/>
        <end position="68"/>
    </location>
</feature>
<feature type="transmembrane region" description="Helical" evidence="19">
    <location>
        <begin position="185"/>
        <end position="203"/>
    </location>
</feature>
<evidence type="ECO:0000256" key="4">
    <source>
        <dbReference type="ARBA" id="ARBA00022527"/>
    </source>
</evidence>
<evidence type="ECO:0000256" key="5">
    <source>
        <dbReference type="ARBA" id="ARBA00022614"/>
    </source>
</evidence>
<evidence type="ECO:0000256" key="9">
    <source>
        <dbReference type="ARBA" id="ARBA00022737"/>
    </source>
</evidence>
<dbReference type="Pfam" id="PF00560">
    <property type="entry name" value="LRR_1"/>
    <property type="match status" value="2"/>
</dbReference>
<dbReference type="InterPro" id="IPR011009">
    <property type="entry name" value="Kinase-like_dom_sf"/>
</dbReference>
<dbReference type="InterPro" id="IPR052422">
    <property type="entry name" value="Auxin_Ser/Thr_Kinase"/>
</dbReference>
<dbReference type="InterPro" id="IPR001611">
    <property type="entry name" value="Leu-rich_rpt"/>
</dbReference>
<dbReference type="PROSITE" id="PS00108">
    <property type="entry name" value="PROTEIN_KINASE_ST"/>
    <property type="match status" value="1"/>
</dbReference>
<evidence type="ECO:0000256" key="3">
    <source>
        <dbReference type="ARBA" id="ARBA00008684"/>
    </source>
</evidence>
<feature type="transmembrane region" description="Helical" evidence="19">
    <location>
        <begin position="215"/>
        <end position="237"/>
    </location>
</feature>
<name>A0ABR2AFC1_9ROSI</name>
<keyword evidence="15" id="KW-0675">Receptor</keyword>
<dbReference type="InterPro" id="IPR003591">
    <property type="entry name" value="Leu-rich_rpt_typical-subtyp"/>
</dbReference>
<keyword evidence="22" id="KW-1185">Reference proteome</keyword>
<evidence type="ECO:0000256" key="6">
    <source>
        <dbReference type="ARBA" id="ARBA00022679"/>
    </source>
</evidence>
<comment type="caution">
    <text evidence="21">The sequence shown here is derived from an EMBL/GenBank/DDBJ whole genome shotgun (WGS) entry which is preliminary data.</text>
</comment>
<feature type="compositionally biased region" description="Polar residues" evidence="18">
    <location>
        <begin position="944"/>
        <end position="964"/>
    </location>
</feature>
<dbReference type="InterPro" id="IPR032675">
    <property type="entry name" value="LRR_dom_sf"/>
</dbReference>
<keyword evidence="11" id="KW-0418">Kinase</keyword>
<accession>A0ABR2AFC1</accession>
<feature type="transmembrane region" description="Helical" evidence="19">
    <location>
        <begin position="80"/>
        <end position="98"/>
    </location>
</feature>
<keyword evidence="4" id="KW-0723">Serine/threonine-protein kinase</keyword>
<dbReference type="InterPro" id="IPR013210">
    <property type="entry name" value="LRR_N_plant-typ"/>
</dbReference>
<keyword evidence="6" id="KW-0808">Transferase</keyword>
<proteinExistence type="inferred from homology"/>
<dbReference type="Pfam" id="PF11744">
    <property type="entry name" value="ALMT"/>
    <property type="match status" value="2"/>
</dbReference>
<keyword evidence="14 19" id="KW-0472">Membrane</keyword>
<evidence type="ECO:0000313" key="22">
    <source>
        <dbReference type="Proteomes" id="UP001472677"/>
    </source>
</evidence>
<comment type="subcellular location">
    <subcellularLocation>
        <location evidence="1">Membrane</location>
        <topology evidence="1">Multi-pass membrane protein</topology>
    </subcellularLocation>
    <subcellularLocation>
        <location evidence="2">Membrane</location>
        <topology evidence="2">Single-pass membrane protein</topology>
    </subcellularLocation>
</comment>
<dbReference type="CDD" id="cd14066">
    <property type="entry name" value="STKc_IRAK"/>
    <property type="match status" value="1"/>
</dbReference>
<evidence type="ECO:0000256" key="11">
    <source>
        <dbReference type="ARBA" id="ARBA00022777"/>
    </source>
</evidence>
<evidence type="ECO:0000256" key="7">
    <source>
        <dbReference type="ARBA" id="ARBA00022692"/>
    </source>
</evidence>
<keyword evidence="12 17" id="KW-0067">ATP-binding</keyword>
<dbReference type="InterPro" id="IPR008271">
    <property type="entry name" value="Ser/Thr_kinase_AS"/>
</dbReference>
<evidence type="ECO:0000256" key="18">
    <source>
        <dbReference type="SAM" id="MobiDB-lite"/>
    </source>
</evidence>
<evidence type="ECO:0000256" key="16">
    <source>
        <dbReference type="ARBA" id="ARBA00023180"/>
    </source>
</evidence>
<dbReference type="SMART" id="SM00220">
    <property type="entry name" value="S_TKc"/>
    <property type="match status" value="1"/>
</dbReference>
<feature type="region of interest" description="Disordered" evidence="18">
    <location>
        <begin position="904"/>
        <end position="964"/>
    </location>
</feature>
<dbReference type="SUPFAM" id="SSF56112">
    <property type="entry name" value="Protein kinase-like (PK-like)"/>
    <property type="match status" value="1"/>
</dbReference>
<keyword evidence="16" id="KW-0325">Glycoprotein</keyword>
<dbReference type="PANTHER" id="PTHR47986">
    <property type="entry name" value="OSJNBA0070M12.3 PROTEIN"/>
    <property type="match status" value="1"/>
</dbReference>
<organism evidence="21 22">
    <name type="scientific">Hibiscus sabdariffa</name>
    <name type="common">roselle</name>
    <dbReference type="NCBI Taxonomy" id="183260"/>
    <lineage>
        <taxon>Eukaryota</taxon>
        <taxon>Viridiplantae</taxon>
        <taxon>Streptophyta</taxon>
        <taxon>Embryophyta</taxon>
        <taxon>Tracheophyta</taxon>
        <taxon>Spermatophyta</taxon>
        <taxon>Magnoliopsida</taxon>
        <taxon>eudicotyledons</taxon>
        <taxon>Gunneridae</taxon>
        <taxon>Pentapetalae</taxon>
        <taxon>rosids</taxon>
        <taxon>malvids</taxon>
        <taxon>Malvales</taxon>
        <taxon>Malvaceae</taxon>
        <taxon>Malvoideae</taxon>
        <taxon>Hibiscus</taxon>
    </lineage>
</organism>
<dbReference type="InterPro" id="IPR000719">
    <property type="entry name" value="Prot_kinase_dom"/>
</dbReference>
<evidence type="ECO:0000256" key="2">
    <source>
        <dbReference type="ARBA" id="ARBA00004167"/>
    </source>
</evidence>
<evidence type="ECO:0000256" key="17">
    <source>
        <dbReference type="PROSITE-ProRule" id="PRU10141"/>
    </source>
</evidence>
<dbReference type="SMART" id="SM00369">
    <property type="entry name" value="LRR_TYP"/>
    <property type="match status" value="6"/>
</dbReference>
<dbReference type="EMBL" id="JBBPBM010000748">
    <property type="protein sequence ID" value="KAK8491836.1"/>
    <property type="molecule type" value="Genomic_DNA"/>
</dbReference>
<dbReference type="Gene3D" id="1.10.510.10">
    <property type="entry name" value="Transferase(Phosphotransferase) domain 1"/>
    <property type="match status" value="1"/>
</dbReference>
<dbReference type="InterPro" id="IPR001245">
    <property type="entry name" value="Ser-Thr/Tyr_kinase_cat_dom"/>
</dbReference>
<dbReference type="Proteomes" id="UP001472677">
    <property type="component" value="Unassembled WGS sequence"/>
</dbReference>
<keyword evidence="8" id="KW-0732">Signal</keyword>
<dbReference type="PANTHER" id="PTHR47986:SF1">
    <property type="entry name" value="OS04G0685900 PROTEIN"/>
    <property type="match status" value="1"/>
</dbReference>
<evidence type="ECO:0000259" key="20">
    <source>
        <dbReference type="PROSITE" id="PS50011"/>
    </source>
</evidence>
<dbReference type="InterPro" id="IPR020966">
    <property type="entry name" value="ALMT"/>
</dbReference>
<feature type="transmembrane region" description="Helical" evidence="19">
    <location>
        <begin position="105"/>
        <end position="122"/>
    </location>
</feature>
<evidence type="ECO:0000256" key="12">
    <source>
        <dbReference type="ARBA" id="ARBA00022840"/>
    </source>
</evidence>
<feature type="domain" description="Protein kinase" evidence="20">
    <location>
        <begin position="1078"/>
        <end position="1358"/>
    </location>
</feature>
<evidence type="ECO:0000313" key="21">
    <source>
        <dbReference type="EMBL" id="KAK8491836.1"/>
    </source>
</evidence>
<dbReference type="PROSITE" id="PS50011">
    <property type="entry name" value="PROTEIN_KINASE_DOM"/>
    <property type="match status" value="1"/>
</dbReference>
<evidence type="ECO:0000256" key="10">
    <source>
        <dbReference type="ARBA" id="ARBA00022741"/>
    </source>
</evidence>